<sequence length="410" mass="43038">MPPPPSKAADGDGEWTTIKPKNNRRHGQHNNTAHRHDTPTTSSRTSARARGPLPLLREGEARRDGPLRSVSSIEAEYRTLRDAFEASPCCASLRALAGRIVASAAEGCRSNRSNTTTTSNSSKGHDCDKDEAESVPPPPPPVTKAVCLGIGTFDPPDGGWEAKRRTFLQLIAFLILVEELERLTRTSIPCIFQEPIFSASDVAFLTSLSSGYSVVPHPRACRAVDRRALLYGIHLYRPVYALALSGGGGSDSGEHDDDDGGESASPTSASTPPLPPSKNAAASAVETAPPVDYAASLPAVFVGTGWDVWDGVTLGRASDGGDARVGSGGGGGGDEADGDDGFMRRLRAMEDTYQRADFPHDEAHGTAFSSTSVYWRKGGGGDGDGGGSGGGWCRPVERRPGSRNGVKGGE</sequence>
<feature type="compositionally biased region" description="Low complexity" evidence="1">
    <location>
        <begin position="40"/>
        <end position="50"/>
    </location>
</feature>
<name>A0A9Q8QLJ8_9HYPO</name>
<feature type="compositionally biased region" description="Low complexity" evidence="1">
    <location>
        <begin position="110"/>
        <end position="122"/>
    </location>
</feature>
<dbReference type="PANTHER" id="PTHR42080">
    <property type="entry name" value="SRR1 DOMAIN-CONTAINING PROTEIN"/>
    <property type="match status" value="1"/>
</dbReference>
<dbReference type="KEGG" id="ptkz:JDV02_008147"/>
<feature type="region of interest" description="Disordered" evidence="1">
    <location>
        <begin position="107"/>
        <end position="141"/>
    </location>
</feature>
<evidence type="ECO:0000259" key="2">
    <source>
        <dbReference type="Pfam" id="PF07985"/>
    </source>
</evidence>
<feature type="compositionally biased region" description="Basic and acidic residues" evidence="1">
    <location>
        <begin position="57"/>
        <end position="66"/>
    </location>
</feature>
<feature type="region of interest" description="Disordered" evidence="1">
    <location>
        <begin position="317"/>
        <end position="340"/>
    </location>
</feature>
<dbReference type="PANTHER" id="PTHR42080:SF1">
    <property type="entry name" value="SRR1-LIKE DOMAIN-CONTAINING PROTEIN"/>
    <property type="match status" value="1"/>
</dbReference>
<gene>
    <name evidence="3" type="ORF">JDV02_008147</name>
</gene>
<dbReference type="Pfam" id="PF07985">
    <property type="entry name" value="SRR1"/>
    <property type="match status" value="1"/>
</dbReference>
<dbReference type="OrthoDB" id="5318346at2759"/>
<evidence type="ECO:0000313" key="3">
    <source>
        <dbReference type="EMBL" id="UNI22243.1"/>
    </source>
</evidence>
<feature type="compositionally biased region" description="Low complexity" evidence="1">
    <location>
        <begin position="262"/>
        <end position="271"/>
    </location>
</feature>
<dbReference type="InterPro" id="IPR012942">
    <property type="entry name" value="SRR1-like"/>
</dbReference>
<reference evidence="3" key="1">
    <citation type="submission" date="2021-11" db="EMBL/GenBank/DDBJ databases">
        <title>Purpureocillium_takamizusanense_genome.</title>
        <authorList>
            <person name="Nguyen N.-H."/>
        </authorList>
    </citation>
    <scope>NUCLEOTIDE SEQUENCE</scope>
    <source>
        <strain evidence="3">PT3</strain>
    </source>
</reference>
<evidence type="ECO:0000256" key="1">
    <source>
        <dbReference type="SAM" id="MobiDB-lite"/>
    </source>
</evidence>
<proteinExistence type="predicted"/>
<keyword evidence="4" id="KW-1185">Reference proteome</keyword>
<dbReference type="AlphaFoldDB" id="A0A9Q8QLJ8"/>
<feature type="region of interest" description="Disordered" evidence="1">
    <location>
        <begin position="378"/>
        <end position="410"/>
    </location>
</feature>
<organism evidence="3 4">
    <name type="scientific">Purpureocillium takamizusanense</name>
    <dbReference type="NCBI Taxonomy" id="2060973"/>
    <lineage>
        <taxon>Eukaryota</taxon>
        <taxon>Fungi</taxon>
        <taxon>Dikarya</taxon>
        <taxon>Ascomycota</taxon>
        <taxon>Pezizomycotina</taxon>
        <taxon>Sordariomycetes</taxon>
        <taxon>Hypocreomycetidae</taxon>
        <taxon>Hypocreales</taxon>
        <taxon>Ophiocordycipitaceae</taxon>
        <taxon>Purpureocillium</taxon>
    </lineage>
</organism>
<evidence type="ECO:0000313" key="4">
    <source>
        <dbReference type="Proteomes" id="UP000829364"/>
    </source>
</evidence>
<accession>A0A9Q8QLJ8</accession>
<feature type="domain" description="SRR1-like" evidence="2">
    <location>
        <begin position="139"/>
        <end position="245"/>
    </location>
</feature>
<feature type="region of interest" description="Disordered" evidence="1">
    <location>
        <begin position="1"/>
        <end position="67"/>
    </location>
</feature>
<dbReference type="RefSeq" id="XP_047845724.1">
    <property type="nucleotide sequence ID" value="XM_047989719.1"/>
</dbReference>
<feature type="region of interest" description="Disordered" evidence="1">
    <location>
        <begin position="247"/>
        <end position="283"/>
    </location>
</feature>
<feature type="compositionally biased region" description="Gly residues" evidence="1">
    <location>
        <begin position="378"/>
        <end position="392"/>
    </location>
</feature>
<protein>
    <recommendedName>
        <fullName evidence="2">SRR1-like domain-containing protein</fullName>
    </recommendedName>
</protein>
<dbReference type="EMBL" id="CP086361">
    <property type="protein sequence ID" value="UNI22243.1"/>
    <property type="molecule type" value="Genomic_DNA"/>
</dbReference>
<dbReference type="GeneID" id="72070095"/>
<dbReference type="Proteomes" id="UP000829364">
    <property type="component" value="Chromosome 8"/>
</dbReference>